<comment type="caution">
    <text evidence="2">The sequence shown here is derived from an EMBL/GenBank/DDBJ whole genome shotgun (WGS) entry which is preliminary data.</text>
</comment>
<proteinExistence type="predicted"/>
<keyword evidence="1" id="KW-1133">Transmembrane helix</keyword>
<name>A0ABT9VXV1_9BACI</name>
<accession>A0ABT9VXV1</accession>
<dbReference type="RefSeq" id="WP_307393377.1">
    <property type="nucleotide sequence ID" value="NZ_BAAADK010000032.1"/>
</dbReference>
<dbReference type="EMBL" id="JAUSTY010000006">
    <property type="protein sequence ID" value="MDQ0165807.1"/>
    <property type="molecule type" value="Genomic_DNA"/>
</dbReference>
<keyword evidence="3" id="KW-1185">Reference proteome</keyword>
<keyword evidence="1" id="KW-0812">Transmembrane</keyword>
<dbReference type="Proteomes" id="UP001235840">
    <property type="component" value="Unassembled WGS sequence"/>
</dbReference>
<evidence type="ECO:0000313" key="2">
    <source>
        <dbReference type="EMBL" id="MDQ0165807.1"/>
    </source>
</evidence>
<protein>
    <submittedName>
        <fullName evidence="2">Anionic cell wall polymer biosynthesis LytR-Cps2A-Psr (LCP) family protein</fullName>
    </submittedName>
</protein>
<sequence length="84" mass="9348">MIWYVILGLMICVGALIGTMYVGKTVNQTIKSSDPSTQKETQVQSLSSTAYEKSSLKNVRLLTWIYVATFVISIILLAVFIINM</sequence>
<feature type="transmembrane region" description="Helical" evidence="1">
    <location>
        <begin position="6"/>
        <end position="23"/>
    </location>
</feature>
<evidence type="ECO:0000313" key="3">
    <source>
        <dbReference type="Proteomes" id="UP001235840"/>
    </source>
</evidence>
<gene>
    <name evidence="2" type="ORF">J2S11_001708</name>
</gene>
<feature type="transmembrane region" description="Helical" evidence="1">
    <location>
        <begin position="61"/>
        <end position="82"/>
    </location>
</feature>
<reference evidence="2 3" key="1">
    <citation type="submission" date="2023-07" db="EMBL/GenBank/DDBJ databases">
        <title>Genomic Encyclopedia of Type Strains, Phase IV (KMG-IV): sequencing the most valuable type-strain genomes for metagenomic binning, comparative biology and taxonomic classification.</title>
        <authorList>
            <person name="Goeker M."/>
        </authorList>
    </citation>
    <scope>NUCLEOTIDE SEQUENCE [LARGE SCALE GENOMIC DNA]</scope>
    <source>
        <strain evidence="2 3">DSM 12751</strain>
    </source>
</reference>
<organism evidence="2 3">
    <name type="scientific">Caldalkalibacillus horti</name>
    <dbReference type="NCBI Taxonomy" id="77523"/>
    <lineage>
        <taxon>Bacteria</taxon>
        <taxon>Bacillati</taxon>
        <taxon>Bacillota</taxon>
        <taxon>Bacilli</taxon>
        <taxon>Bacillales</taxon>
        <taxon>Bacillaceae</taxon>
        <taxon>Caldalkalibacillus</taxon>
    </lineage>
</organism>
<evidence type="ECO:0000256" key="1">
    <source>
        <dbReference type="SAM" id="Phobius"/>
    </source>
</evidence>
<keyword evidence="1" id="KW-0472">Membrane</keyword>